<feature type="compositionally biased region" description="Low complexity" evidence="1">
    <location>
        <begin position="154"/>
        <end position="172"/>
    </location>
</feature>
<evidence type="ECO:0000256" key="1">
    <source>
        <dbReference type="SAM" id="MobiDB-lite"/>
    </source>
</evidence>
<dbReference type="InterPro" id="IPR021735">
    <property type="entry name" value="DUF3306"/>
</dbReference>
<reference evidence="2 3" key="1">
    <citation type="submission" date="2019-02" db="EMBL/GenBank/DDBJ databases">
        <title>Genomic Encyclopedia of Type Strains, Phase IV (KMG-IV): sequencing the most valuable type-strain genomes for metagenomic binning, comparative biology and taxonomic classification.</title>
        <authorList>
            <person name="Goeker M."/>
        </authorList>
    </citation>
    <scope>NUCLEOTIDE SEQUENCE [LARGE SCALE GENOMIC DNA]</scope>
    <source>
        <strain evidence="2 3">DSM 19570</strain>
    </source>
</reference>
<dbReference type="AlphaFoldDB" id="A0A4Q7VMW2"/>
<evidence type="ECO:0000313" key="3">
    <source>
        <dbReference type="Proteomes" id="UP000293671"/>
    </source>
</evidence>
<dbReference type="Proteomes" id="UP000293671">
    <property type="component" value="Unassembled WGS sequence"/>
</dbReference>
<dbReference type="Pfam" id="PF11748">
    <property type="entry name" value="DUF3306"/>
    <property type="match status" value="1"/>
</dbReference>
<gene>
    <name evidence="2" type="ORF">EV670_2020</name>
</gene>
<dbReference type="EMBL" id="SHKP01000006">
    <property type="protein sequence ID" value="RZT97629.1"/>
    <property type="molecule type" value="Genomic_DNA"/>
</dbReference>
<feature type="compositionally biased region" description="Basic and acidic residues" evidence="1">
    <location>
        <begin position="22"/>
        <end position="31"/>
    </location>
</feature>
<feature type="region of interest" description="Disordered" evidence="1">
    <location>
        <begin position="145"/>
        <end position="215"/>
    </location>
</feature>
<evidence type="ECO:0000313" key="2">
    <source>
        <dbReference type="EMBL" id="RZT97629.1"/>
    </source>
</evidence>
<organism evidence="2 3">
    <name type="scientific">Rivibacter subsaxonicus</name>
    <dbReference type="NCBI Taxonomy" id="457575"/>
    <lineage>
        <taxon>Bacteria</taxon>
        <taxon>Pseudomonadati</taxon>
        <taxon>Pseudomonadota</taxon>
        <taxon>Betaproteobacteria</taxon>
        <taxon>Burkholderiales</taxon>
        <taxon>Rivibacter</taxon>
    </lineage>
</organism>
<dbReference type="OrthoDB" id="8776025at2"/>
<proteinExistence type="predicted"/>
<name>A0A4Q7VMW2_9BURK</name>
<comment type="caution">
    <text evidence="2">The sequence shown here is derived from an EMBL/GenBank/DDBJ whole genome shotgun (WGS) entry which is preliminary data.</text>
</comment>
<feature type="region of interest" description="Disordered" evidence="1">
    <location>
        <begin position="1"/>
        <end position="32"/>
    </location>
</feature>
<dbReference type="RefSeq" id="WP_130431747.1">
    <property type="nucleotide sequence ID" value="NZ_SHKP01000006.1"/>
</dbReference>
<keyword evidence="3" id="KW-1185">Reference proteome</keyword>
<accession>A0A4Q7VMW2</accession>
<sequence>MTAPERESDPADGGFFSRWSRRKAEQRREEPAVVPAVVPPVAGATPAPVAVEPAALPAALPAAEQAPPAPTLEDVALLAPGDEVSRFIKPGVDAGVQRAALKKLFADPHFNVMDGLDTYIDDYGKPDPIPESMLRQMNQSKFLRLFEEDEEKPVQQPVTAVAPATAPDAAPVSSSEVEATAPVDGPANTPPDEDPDLQLQPDDPDRRPGAPEGTG</sequence>
<protein>
    <submittedName>
        <fullName evidence="2">Uncharacterized protein DUF3306</fullName>
    </submittedName>
</protein>